<dbReference type="GO" id="GO:1902936">
    <property type="term" value="F:phosphatidylinositol bisphosphate binding"/>
    <property type="evidence" value="ECO:0007669"/>
    <property type="project" value="TreeGrafter"/>
</dbReference>
<dbReference type="AlphaFoldDB" id="A0A8J6L9N4"/>
<dbReference type="InterPro" id="IPR036865">
    <property type="entry name" value="CRAL-TRIO_dom_sf"/>
</dbReference>
<dbReference type="PRINTS" id="PR00180">
    <property type="entry name" value="CRETINALDHBP"/>
</dbReference>
<dbReference type="Proteomes" id="UP000719412">
    <property type="component" value="Unassembled WGS sequence"/>
</dbReference>
<comment type="caution">
    <text evidence="2">The sequence shown here is derived from an EMBL/GenBank/DDBJ whole genome shotgun (WGS) entry which is preliminary data.</text>
</comment>
<dbReference type="PANTHER" id="PTHR10174:SF212">
    <property type="entry name" value="MIP26555P1"/>
    <property type="match status" value="1"/>
</dbReference>
<gene>
    <name evidence="2" type="ORF">GEV33_010640</name>
</gene>
<accession>A0A8J6L9N4</accession>
<dbReference type="PANTHER" id="PTHR10174">
    <property type="entry name" value="ALPHA-TOCOPHEROL TRANSFER PROTEIN-RELATED"/>
    <property type="match status" value="1"/>
</dbReference>
<sequence>MKRISDFKLKYKDILENLVPEDEKEAFTQHNVVNVLTNRDHKGRRVLLVNVGGSWDTSKVTADQLFRMFFLIHEAAVLEPETQVRGVVVIMDFDNLSLKQISALSPTFSMKLLGFIQDAMPLRLKEVHMVKQPFIFKMVWAIFKPFIKEKLKNRIFFHGSKMSSLHKHMEPSHLPKDYEGQLPQINYTGADWYPCIEKHADHILGEDNVPFIQLGDHQLRLDLEDLDETYKERAKNELRETPEVVENALRQFRELIIAKWNPKLVSVQDIFKAIMVAIEIAMMEPKTQVGGVQVILNMEGFTLSHVCQFSPMVAKLIVDWVQVCKNY</sequence>
<keyword evidence="3" id="KW-1185">Reference proteome</keyword>
<dbReference type="CDD" id="cd00170">
    <property type="entry name" value="SEC14"/>
    <property type="match status" value="1"/>
</dbReference>
<evidence type="ECO:0000259" key="1">
    <source>
        <dbReference type="PROSITE" id="PS50191"/>
    </source>
</evidence>
<organism evidence="2 3">
    <name type="scientific">Tenebrio molitor</name>
    <name type="common">Yellow mealworm beetle</name>
    <dbReference type="NCBI Taxonomy" id="7067"/>
    <lineage>
        <taxon>Eukaryota</taxon>
        <taxon>Metazoa</taxon>
        <taxon>Ecdysozoa</taxon>
        <taxon>Arthropoda</taxon>
        <taxon>Hexapoda</taxon>
        <taxon>Insecta</taxon>
        <taxon>Pterygota</taxon>
        <taxon>Neoptera</taxon>
        <taxon>Endopterygota</taxon>
        <taxon>Coleoptera</taxon>
        <taxon>Polyphaga</taxon>
        <taxon>Cucujiformia</taxon>
        <taxon>Tenebrionidae</taxon>
        <taxon>Tenebrio</taxon>
    </lineage>
</organism>
<dbReference type="GO" id="GO:0016020">
    <property type="term" value="C:membrane"/>
    <property type="evidence" value="ECO:0007669"/>
    <property type="project" value="TreeGrafter"/>
</dbReference>
<dbReference type="InterPro" id="IPR001251">
    <property type="entry name" value="CRAL-TRIO_dom"/>
</dbReference>
<reference evidence="2" key="2">
    <citation type="submission" date="2021-08" db="EMBL/GenBank/DDBJ databases">
        <authorList>
            <person name="Eriksson T."/>
        </authorList>
    </citation>
    <scope>NUCLEOTIDE SEQUENCE</scope>
    <source>
        <strain evidence="2">Stoneville</strain>
        <tissue evidence="2">Whole head</tissue>
    </source>
</reference>
<dbReference type="Gene3D" id="1.20.5.1200">
    <property type="entry name" value="Alpha-tocopherol transfer"/>
    <property type="match status" value="1"/>
</dbReference>
<protein>
    <recommendedName>
        <fullName evidence="1">CRAL-TRIO domain-containing protein</fullName>
    </recommendedName>
</protein>
<name>A0A8J6L9N4_TENMO</name>
<dbReference type="SUPFAM" id="SSF52087">
    <property type="entry name" value="CRAL/TRIO domain"/>
    <property type="match status" value="2"/>
</dbReference>
<evidence type="ECO:0000313" key="2">
    <source>
        <dbReference type="EMBL" id="KAH0812152.1"/>
    </source>
</evidence>
<feature type="domain" description="CRAL-TRIO" evidence="1">
    <location>
        <begin position="23"/>
        <end position="186"/>
    </location>
</feature>
<dbReference type="Pfam" id="PF00650">
    <property type="entry name" value="CRAL_TRIO"/>
    <property type="match status" value="2"/>
</dbReference>
<dbReference type="PROSITE" id="PS50191">
    <property type="entry name" value="CRAL_TRIO"/>
    <property type="match status" value="1"/>
</dbReference>
<proteinExistence type="predicted"/>
<dbReference type="EMBL" id="JABDTM020026252">
    <property type="protein sequence ID" value="KAH0812152.1"/>
    <property type="molecule type" value="Genomic_DNA"/>
</dbReference>
<reference evidence="2" key="1">
    <citation type="journal article" date="2020" name="J Insects Food Feed">
        <title>The yellow mealworm (Tenebrio molitor) genome: a resource for the emerging insects as food and feed industry.</title>
        <authorList>
            <person name="Eriksson T."/>
            <person name="Andere A."/>
            <person name="Kelstrup H."/>
            <person name="Emery V."/>
            <person name="Picard C."/>
        </authorList>
    </citation>
    <scope>NUCLEOTIDE SEQUENCE</scope>
    <source>
        <strain evidence="2">Stoneville</strain>
        <tissue evidence="2">Whole head</tissue>
    </source>
</reference>
<dbReference type="Gene3D" id="3.40.525.10">
    <property type="entry name" value="CRAL-TRIO lipid binding domain"/>
    <property type="match status" value="2"/>
</dbReference>
<dbReference type="SMART" id="SM00516">
    <property type="entry name" value="SEC14"/>
    <property type="match status" value="1"/>
</dbReference>
<evidence type="ECO:0000313" key="3">
    <source>
        <dbReference type="Proteomes" id="UP000719412"/>
    </source>
</evidence>